<keyword evidence="3" id="KW-0813">Transport</keyword>
<organism evidence="7 8">
    <name type="scientific">Cyanidiococcus yangmingshanensis</name>
    <dbReference type="NCBI Taxonomy" id="2690220"/>
    <lineage>
        <taxon>Eukaryota</taxon>
        <taxon>Rhodophyta</taxon>
        <taxon>Bangiophyceae</taxon>
        <taxon>Cyanidiales</taxon>
        <taxon>Cyanidiaceae</taxon>
        <taxon>Cyanidiococcus</taxon>
    </lineage>
</organism>
<evidence type="ECO:0000256" key="3">
    <source>
        <dbReference type="ARBA" id="ARBA00022448"/>
    </source>
</evidence>
<dbReference type="OrthoDB" id="11600at2759"/>
<proteinExistence type="inferred from homology"/>
<dbReference type="PROSITE" id="PS50192">
    <property type="entry name" value="T_SNARE"/>
    <property type="match status" value="2"/>
</dbReference>
<evidence type="ECO:0000256" key="1">
    <source>
        <dbReference type="ARBA" id="ARBA00004370"/>
    </source>
</evidence>
<comment type="subcellular location">
    <subcellularLocation>
        <location evidence="1">Membrane</location>
    </subcellularLocation>
</comment>
<dbReference type="InterPro" id="IPR044766">
    <property type="entry name" value="NPSN/SNAP25-like_N_SNARE"/>
</dbReference>
<sequence length="436" mass="48087">MEPSTSRSEVVALPTTGRAARDRDALFGADVGSFSSSPSSASRLPPKVDKRHRRGSRSLTQKDGSGTADAPPARSSGSATSAPTDAPRRTTSARNGIYEPREAAPLYDRGARKERAVAPPTAEQFGSALETPLSREDEVAQLRRQATDAALRGRQSSRRALQLAREARAIGVDVTMKLGEQDEQLDRVQNDMDEIHGHLTHSDEIIHDMQSFWKKLWPWARDRNRRKERYEPSLDADSVAAAATQKEIETLQRQREDGTLNRRDRAATHDVSEPDRAVSGGAASLATVPAHALLRDAVETDERPPEDRRRGVFSALSRVTRRVRGLDDAEDRRVCERTALLSSGAASTSAADASLGAESDAMSTAQATEQPWDEHVRAQDRDLDDLSVVVSDLRTLAVGIGEQVRQQSVKIDVITKDVDYGRERIHENNRRIRRML</sequence>
<feature type="region of interest" description="Disordered" evidence="5">
    <location>
        <begin position="1"/>
        <end position="133"/>
    </location>
</feature>
<dbReference type="PANTHER" id="PTHR19305:SF9">
    <property type="entry name" value="SYNAPTOSOMAL-ASSOCIATED PROTEIN 29"/>
    <property type="match status" value="1"/>
</dbReference>
<dbReference type="SUPFAM" id="SSF58038">
    <property type="entry name" value="SNARE fusion complex"/>
    <property type="match status" value="2"/>
</dbReference>
<feature type="compositionally biased region" description="Low complexity" evidence="5">
    <location>
        <begin position="33"/>
        <end position="42"/>
    </location>
</feature>
<feature type="compositionally biased region" description="Low complexity" evidence="5">
    <location>
        <begin position="342"/>
        <end position="357"/>
    </location>
</feature>
<keyword evidence="8" id="KW-1185">Reference proteome</keyword>
<dbReference type="InterPro" id="IPR000727">
    <property type="entry name" value="T_SNARE_dom"/>
</dbReference>
<dbReference type="PANTHER" id="PTHR19305">
    <property type="entry name" value="SYNAPTOSOMAL ASSOCIATED PROTEIN"/>
    <property type="match status" value="1"/>
</dbReference>
<dbReference type="Proteomes" id="UP000530660">
    <property type="component" value="Unassembled WGS sequence"/>
</dbReference>
<protein>
    <recommendedName>
        <fullName evidence="6">t-SNARE coiled-coil homology domain-containing protein</fullName>
    </recommendedName>
</protein>
<keyword evidence="4" id="KW-0472">Membrane</keyword>
<dbReference type="GO" id="GO:0031201">
    <property type="term" value="C:SNARE complex"/>
    <property type="evidence" value="ECO:0007669"/>
    <property type="project" value="InterPro"/>
</dbReference>
<feature type="region of interest" description="Disordered" evidence="5">
    <location>
        <begin position="253"/>
        <end position="283"/>
    </location>
</feature>
<dbReference type="Gene3D" id="1.20.5.110">
    <property type="match status" value="2"/>
</dbReference>
<comment type="caution">
    <text evidence="7">The sequence shown here is derived from an EMBL/GenBank/DDBJ whole genome shotgun (WGS) entry which is preliminary data.</text>
</comment>
<dbReference type="GO" id="GO:0005886">
    <property type="term" value="C:plasma membrane"/>
    <property type="evidence" value="ECO:0007669"/>
    <property type="project" value="TreeGrafter"/>
</dbReference>
<feature type="compositionally biased region" description="Polar residues" evidence="5">
    <location>
        <begin position="75"/>
        <end position="94"/>
    </location>
</feature>
<dbReference type="CDD" id="cd15841">
    <property type="entry name" value="SNARE_Qc"/>
    <property type="match status" value="1"/>
</dbReference>
<feature type="domain" description="T-SNARE coiled-coil homology" evidence="6">
    <location>
        <begin position="373"/>
        <end position="435"/>
    </location>
</feature>
<feature type="domain" description="T-SNARE coiled-coil homology" evidence="6">
    <location>
        <begin position="165"/>
        <end position="209"/>
    </location>
</feature>
<feature type="region of interest" description="Disordered" evidence="5">
    <location>
        <begin position="342"/>
        <end position="375"/>
    </location>
</feature>
<comment type="similarity">
    <text evidence="2">Belongs to the SNAP-25 family.</text>
</comment>
<evidence type="ECO:0000256" key="4">
    <source>
        <dbReference type="ARBA" id="ARBA00023136"/>
    </source>
</evidence>
<evidence type="ECO:0000256" key="2">
    <source>
        <dbReference type="ARBA" id="ARBA00009480"/>
    </source>
</evidence>
<name>A0A7J7IGS1_9RHOD</name>
<evidence type="ECO:0000259" key="6">
    <source>
        <dbReference type="PROSITE" id="PS50192"/>
    </source>
</evidence>
<gene>
    <name evidence="7" type="ORF">F1559_002985</name>
</gene>
<dbReference type="EMBL" id="VWRR01000011">
    <property type="protein sequence ID" value="KAF6002228.1"/>
    <property type="molecule type" value="Genomic_DNA"/>
</dbReference>
<feature type="compositionally biased region" description="Basic and acidic residues" evidence="5">
    <location>
        <begin position="253"/>
        <end position="276"/>
    </location>
</feature>
<dbReference type="SMART" id="SM00397">
    <property type="entry name" value="t_SNARE"/>
    <property type="match status" value="2"/>
</dbReference>
<accession>A0A7J7IGS1</accession>
<evidence type="ECO:0000313" key="7">
    <source>
        <dbReference type="EMBL" id="KAF6002228.1"/>
    </source>
</evidence>
<evidence type="ECO:0000313" key="8">
    <source>
        <dbReference type="Proteomes" id="UP000530660"/>
    </source>
</evidence>
<evidence type="ECO:0000256" key="5">
    <source>
        <dbReference type="SAM" id="MobiDB-lite"/>
    </source>
</evidence>
<dbReference type="GO" id="GO:0005484">
    <property type="term" value="F:SNAP receptor activity"/>
    <property type="evidence" value="ECO:0007669"/>
    <property type="project" value="InterPro"/>
</dbReference>
<dbReference type="AlphaFoldDB" id="A0A7J7IGS1"/>
<reference evidence="7 8" key="1">
    <citation type="journal article" date="2020" name="J. Phycol.">
        <title>Comparative genome analysis reveals Cyanidiococcus gen. nov., a new extremophilic red algal genus sister to Cyanidioschyzon (Cyanidioschyzonaceae, Rhodophyta).</title>
        <authorList>
            <person name="Liu S.-L."/>
            <person name="Chiang Y.-R."/>
            <person name="Yoon H.S."/>
            <person name="Fu H.-Y."/>
        </authorList>
    </citation>
    <scope>NUCLEOTIDE SEQUENCE [LARGE SCALE GENOMIC DNA]</scope>
    <source>
        <strain evidence="7 8">THAL066</strain>
    </source>
</reference>
<dbReference type="CDD" id="cd15861">
    <property type="entry name" value="SNARE_SNAP25N_23N_29N_SEC9N"/>
    <property type="match status" value="1"/>
</dbReference>